<sequence length="45" mass="5445">MEYQICSGCRCKLCDDETFGIYEVWCYNCWHRIGKTIETDEEEDE</sequence>
<evidence type="ECO:0000313" key="1">
    <source>
        <dbReference type="EMBL" id="QZA70653.1"/>
    </source>
</evidence>
<accession>A0AAE7X108</accession>
<protein>
    <submittedName>
        <fullName evidence="1">Uncharacterized protein</fullName>
    </submittedName>
</protein>
<dbReference type="KEGG" id="vg:77944058"/>
<name>A0AAE7X108_9CAUD</name>
<proteinExistence type="predicted"/>
<evidence type="ECO:0000313" key="2">
    <source>
        <dbReference type="Proteomes" id="UP000827517"/>
    </source>
</evidence>
<gene>
    <name evidence="1" type="primary">178</name>
    <name evidence="1" type="ORF">AH04_178</name>
</gene>
<dbReference type="RefSeq" id="YP_010667932.1">
    <property type="nucleotide sequence ID" value="NC_070952.1"/>
</dbReference>
<reference evidence="1" key="1">
    <citation type="submission" date="2021-07" db="EMBL/GenBank/DDBJ databases">
        <authorList>
            <person name="Roth S.J."/>
            <person name="Krukonis G.P."/>
            <person name="Delesalle V.A."/>
        </authorList>
    </citation>
    <scope>NUCLEOTIDE SEQUENCE</scope>
</reference>
<dbReference type="EMBL" id="MZ501267">
    <property type="protein sequence ID" value="QZA70653.1"/>
    <property type="molecule type" value="Genomic_DNA"/>
</dbReference>
<dbReference type="Proteomes" id="UP000827517">
    <property type="component" value="Segment"/>
</dbReference>
<organism evidence="1 2">
    <name type="scientific">Erwinia phage AH04</name>
    <dbReference type="NCBI Taxonomy" id="2869569"/>
    <lineage>
        <taxon>Viruses</taxon>
        <taxon>Duplodnaviria</taxon>
        <taxon>Heunggongvirae</taxon>
        <taxon>Uroviricota</taxon>
        <taxon>Caudoviricetes</taxon>
        <taxon>Chimalliviridae</taxon>
        <taxon>Meadowvirus</taxon>
        <taxon>Meadowvirus AH04</taxon>
    </lineage>
</organism>
<dbReference type="GeneID" id="77944058"/>
<keyword evidence="2" id="KW-1185">Reference proteome</keyword>